<reference evidence="1" key="1">
    <citation type="journal article" date="2016" name="Nature">
        <title>Redefining the invertebrate RNA virosphere.</title>
        <authorList>
            <person name="Shi M."/>
            <person name="Lin X.D."/>
            <person name="Tian J.H."/>
            <person name="Chen L.J."/>
            <person name="Chen X."/>
            <person name="Li C.X."/>
            <person name="Qin X.C."/>
            <person name="Li J."/>
            <person name="Cao J.P."/>
            <person name="Eden J.S."/>
            <person name="Buchmann J."/>
            <person name="Wang W."/>
            <person name="Xu J."/>
            <person name="Holmes E.C."/>
            <person name="Zhang Y.Z."/>
        </authorList>
    </citation>
    <scope>NUCLEOTIDE SEQUENCE</scope>
    <source>
        <strain evidence="1">LCM63323</strain>
    </source>
</reference>
<name>A0A1L3KP51_9VIRU</name>
<evidence type="ECO:0000313" key="1">
    <source>
        <dbReference type="EMBL" id="APG79109.1"/>
    </source>
</evidence>
<sequence>MVVKLNYRGVLITGKQYRTIANDICNKNFIHFSIPTNPAETSIYLDQFWFRLGYSNSINIVVSNTSHDILTKLVHSGLLVDLRASDLPLSQGGVYDLFQELIYGSNTRVKLCNDIRTSLAKLGPHRWCGAELESLFHPMIYNNATEICGNNAPGEFFRVTGSLSGEKPVPMHEKHLSDLYQHIITTNGNDGQRKLGLIMCAIPIVGYNIIYVGGSPGTAWTDVLREREFKGKIISVDPSPMDADIVGDLEVDHYLKKINRSEDLEMIISQDRYACYDNYVLIWDVRHGNFSNMSVEERRDIIAEEVIILTSIMTSAWFREKVKMYQIKVNTSNIDLYSFPRDGKIYMQPYTLSREVYEVRCVGYVSRRGVFLQSLANSQIESLWRYLNAQVREIENGLSEYRIFLNFMTSMYRECDYIEEPPLIKTKWEIALFTLNWNHPEKIDRYFSRIYDSDVRFIGSFFTKDLLSPSEYEFDEQILIQRYASFVFDSRALIAAKVEGLYLFANTIDCRYMYNELIFSECYLIGATEYSLHSRNKMSEYDICRSEEAATRGLKFAKFPVAFSLADDIISPSGHSLRMFIEFVECRASLVMFIHKILSNFYSSGRNKLASDRVKEFVHDKDNDCWLSELSERFIIERINLERAESTVWHSLIEWIIGYRSALHLIKGAKSEIVEHIETFLSSTIKCDLKGTEIYQFRQKSLTSDKNPPLLPRHQVRGEIVDPYLIKVAKVYKKLRLVQIPDWARWLVTFKHKTNTNEWQWAVLSLGLDMSARDLFIHTAYIRTISNRYNAHDASKNTLLELILNAILINVPGAASWAAIPHYLANTHHPQHEFLKQRYPTALARLATMNAFEDVYTLLINIASECATISPQMDDAPFSNYEELAVDLIARRWQKIFPFERVVTRQQLSNVQEYAFRYKNVDMNTLHVAVESVLSNKEVYLKRDVEQTLASVQRDLFP</sequence>
<proteinExistence type="predicted"/>
<accession>A0A1L3KP51</accession>
<organism evidence="1">
    <name type="scientific">Hubei lepidoptera virus 4</name>
    <dbReference type="NCBI Taxonomy" id="1922906"/>
    <lineage>
        <taxon>Viruses</taxon>
        <taxon>Riboviria</taxon>
    </lineage>
</organism>
<protein>
    <submittedName>
        <fullName evidence="1">Uncharacterized protein</fullName>
    </submittedName>
</protein>
<dbReference type="EMBL" id="KX884629">
    <property type="protein sequence ID" value="APG79109.1"/>
    <property type="molecule type" value="Genomic_RNA"/>
</dbReference>